<dbReference type="InterPro" id="IPR006342">
    <property type="entry name" value="FkbM_mtfrase"/>
</dbReference>
<feature type="domain" description="Methyltransferase FkbM" evidence="1">
    <location>
        <begin position="102"/>
        <end position="260"/>
    </location>
</feature>
<dbReference type="PANTHER" id="PTHR34203">
    <property type="entry name" value="METHYLTRANSFERASE, FKBM FAMILY PROTEIN"/>
    <property type="match status" value="1"/>
</dbReference>
<reference evidence="2 3" key="1">
    <citation type="submission" date="2024-09" db="EMBL/GenBank/DDBJ databases">
        <authorList>
            <person name="Sun Q."/>
            <person name="Mori K."/>
        </authorList>
    </citation>
    <scope>NUCLEOTIDE SEQUENCE [LARGE SCALE GENOMIC DNA]</scope>
    <source>
        <strain evidence="2 3">TBRC 2205</strain>
    </source>
</reference>
<protein>
    <submittedName>
        <fullName evidence="2">FkbM family methyltransferase</fullName>
    </submittedName>
</protein>
<comment type="caution">
    <text evidence="2">The sequence shown here is derived from an EMBL/GenBank/DDBJ whole genome shotgun (WGS) entry which is preliminary data.</text>
</comment>
<name>A0ABV6P0M7_9ACTN</name>
<proteinExistence type="predicted"/>
<dbReference type="InterPro" id="IPR029063">
    <property type="entry name" value="SAM-dependent_MTases_sf"/>
</dbReference>
<accession>A0ABV6P0M7</accession>
<dbReference type="RefSeq" id="WP_377341380.1">
    <property type="nucleotide sequence ID" value="NZ_JBHLUE010000017.1"/>
</dbReference>
<keyword evidence="2" id="KW-0808">Transferase</keyword>
<organism evidence="2 3">
    <name type="scientific">Plantactinospora siamensis</name>
    <dbReference type="NCBI Taxonomy" id="555372"/>
    <lineage>
        <taxon>Bacteria</taxon>
        <taxon>Bacillati</taxon>
        <taxon>Actinomycetota</taxon>
        <taxon>Actinomycetes</taxon>
        <taxon>Micromonosporales</taxon>
        <taxon>Micromonosporaceae</taxon>
        <taxon>Plantactinospora</taxon>
    </lineage>
</organism>
<gene>
    <name evidence="2" type="ORF">ACFFHU_20860</name>
</gene>
<keyword evidence="2" id="KW-0489">Methyltransferase</keyword>
<evidence type="ECO:0000259" key="1">
    <source>
        <dbReference type="Pfam" id="PF05050"/>
    </source>
</evidence>
<evidence type="ECO:0000313" key="2">
    <source>
        <dbReference type="EMBL" id="MFC0566577.1"/>
    </source>
</evidence>
<dbReference type="EMBL" id="JBHLUE010000017">
    <property type="protein sequence ID" value="MFC0566577.1"/>
    <property type="molecule type" value="Genomic_DNA"/>
</dbReference>
<dbReference type="Pfam" id="PF05050">
    <property type="entry name" value="Methyltransf_21"/>
    <property type="match status" value="1"/>
</dbReference>
<dbReference type="PANTHER" id="PTHR34203:SF15">
    <property type="entry name" value="SLL1173 PROTEIN"/>
    <property type="match status" value="1"/>
</dbReference>
<dbReference type="Proteomes" id="UP001589894">
    <property type="component" value="Unassembled WGS sequence"/>
</dbReference>
<dbReference type="Gene3D" id="3.40.50.150">
    <property type="entry name" value="Vaccinia Virus protein VP39"/>
    <property type="match status" value="1"/>
</dbReference>
<dbReference type="GO" id="GO:0032259">
    <property type="term" value="P:methylation"/>
    <property type="evidence" value="ECO:0007669"/>
    <property type="project" value="UniProtKB-KW"/>
</dbReference>
<dbReference type="GO" id="GO:0008168">
    <property type="term" value="F:methyltransferase activity"/>
    <property type="evidence" value="ECO:0007669"/>
    <property type="project" value="UniProtKB-KW"/>
</dbReference>
<sequence length="288" mass="31139">MSQSTKNTGVLGAISISGQVLTHVWRHPANRDRRLRSVLRAVSYQVRGRLGRPTVARLGERSRILARPHHAAAGLVVYGNPPDWPEMHAWRRLLRPGDLFVDVGSNVGTYALWAAESGTTVVAVEPDRQAAEELRRNVGLNGYPIEVLECALAAEPGTLRLTSGNDTMNHLVLGDGHGHGHGGTPVPVRTLDEVLGDRVAAGVKIDVEGAERLVLEGARAALADRRITVLQLEWNRMSERVLGESREPVARLLAEYGYRLTRPDETGQLAPSDASGYGPDVFAVAPSG</sequence>
<dbReference type="SUPFAM" id="SSF53335">
    <property type="entry name" value="S-adenosyl-L-methionine-dependent methyltransferases"/>
    <property type="match status" value="1"/>
</dbReference>
<dbReference type="NCBIfam" id="TIGR01444">
    <property type="entry name" value="fkbM_fam"/>
    <property type="match status" value="1"/>
</dbReference>
<keyword evidence="3" id="KW-1185">Reference proteome</keyword>
<evidence type="ECO:0000313" key="3">
    <source>
        <dbReference type="Proteomes" id="UP001589894"/>
    </source>
</evidence>
<dbReference type="InterPro" id="IPR052514">
    <property type="entry name" value="SAM-dependent_MTase"/>
</dbReference>